<dbReference type="EC" id="3.1.21.-" evidence="5"/>
<dbReference type="Pfam" id="PF01420">
    <property type="entry name" value="Methylase_S"/>
    <property type="match status" value="2"/>
</dbReference>
<proteinExistence type="inferred from homology"/>
<dbReference type="InterPro" id="IPR044946">
    <property type="entry name" value="Restrct_endonuc_typeI_TRD_sf"/>
</dbReference>
<feature type="domain" description="Type I restriction modification DNA specificity" evidence="4">
    <location>
        <begin position="222"/>
        <end position="385"/>
    </location>
</feature>
<reference evidence="5 6" key="1">
    <citation type="submission" date="2023-08" db="EMBL/GenBank/DDBJ databases">
        <title>Pseudoalteromonas haloplanktis LL1 genome.</title>
        <authorList>
            <person name="Wu S."/>
        </authorList>
    </citation>
    <scope>NUCLEOTIDE SEQUENCE [LARGE SCALE GENOMIC DNA]</scope>
    <source>
        <strain evidence="5 6">LL1</strain>
    </source>
</reference>
<dbReference type="InterPro" id="IPR000055">
    <property type="entry name" value="Restrct_endonuc_typeI_TRD"/>
</dbReference>
<dbReference type="EMBL" id="JAVIFY010000001">
    <property type="protein sequence ID" value="MDQ9090329.1"/>
    <property type="molecule type" value="Genomic_DNA"/>
</dbReference>
<keyword evidence="6" id="KW-1185">Reference proteome</keyword>
<dbReference type="GO" id="GO:0016787">
    <property type="term" value="F:hydrolase activity"/>
    <property type="evidence" value="ECO:0007669"/>
    <property type="project" value="UniProtKB-KW"/>
</dbReference>
<gene>
    <name evidence="5" type="ORF">RC083_01840</name>
</gene>
<keyword evidence="5" id="KW-0255">Endonuclease</keyword>
<keyword evidence="5" id="KW-0378">Hydrolase</keyword>
<organism evidence="5 6">
    <name type="scientific">Pseudoalteromonas haloplanktis</name>
    <name type="common">Alteromonas haloplanktis</name>
    <dbReference type="NCBI Taxonomy" id="228"/>
    <lineage>
        <taxon>Bacteria</taxon>
        <taxon>Pseudomonadati</taxon>
        <taxon>Pseudomonadota</taxon>
        <taxon>Gammaproteobacteria</taxon>
        <taxon>Alteromonadales</taxon>
        <taxon>Pseudoalteromonadaceae</taxon>
        <taxon>Pseudoalteromonas</taxon>
    </lineage>
</organism>
<comment type="caution">
    <text evidence="5">The sequence shown here is derived from an EMBL/GenBank/DDBJ whole genome shotgun (WGS) entry which is preliminary data.</text>
</comment>
<dbReference type="SUPFAM" id="SSF116734">
    <property type="entry name" value="DNA methylase specificity domain"/>
    <property type="match status" value="2"/>
</dbReference>
<dbReference type="RefSeq" id="WP_309038248.1">
    <property type="nucleotide sequence ID" value="NZ_JAVIFY010000001.1"/>
</dbReference>
<keyword evidence="5" id="KW-0540">Nuclease</keyword>
<dbReference type="Proteomes" id="UP001226574">
    <property type="component" value="Unassembled WGS sequence"/>
</dbReference>
<dbReference type="Gene3D" id="1.10.287.1120">
    <property type="entry name" value="Bipartite methylase S protein"/>
    <property type="match status" value="1"/>
</dbReference>
<dbReference type="GO" id="GO:0004519">
    <property type="term" value="F:endonuclease activity"/>
    <property type="evidence" value="ECO:0007669"/>
    <property type="project" value="UniProtKB-KW"/>
</dbReference>
<feature type="domain" description="Type I restriction modification DNA specificity" evidence="4">
    <location>
        <begin position="27"/>
        <end position="182"/>
    </location>
</feature>
<evidence type="ECO:0000313" key="6">
    <source>
        <dbReference type="Proteomes" id="UP001226574"/>
    </source>
</evidence>
<dbReference type="CDD" id="cd17266">
    <property type="entry name" value="RMtype1_S_Sau1132ORF3780P-TRD2-CR2_like"/>
    <property type="match status" value="1"/>
</dbReference>
<keyword evidence="3" id="KW-0238">DNA-binding</keyword>
<evidence type="ECO:0000256" key="2">
    <source>
        <dbReference type="ARBA" id="ARBA00022747"/>
    </source>
</evidence>
<evidence type="ECO:0000256" key="3">
    <source>
        <dbReference type="ARBA" id="ARBA00023125"/>
    </source>
</evidence>
<dbReference type="PANTHER" id="PTHR43140">
    <property type="entry name" value="TYPE-1 RESTRICTION ENZYME ECOKI SPECIFICITY PROTEIN"/>
    <property type="match status" value="1"/>
</dbReference>
<sequence>MSELKAGKYQAYPEYKDSGVEWLGKVPEHWEVKRISYFALLKSGDSIVSEQIEVEGDYPVYGGNGHRGYTNRFNHDGRFILIGRQGALCGNINYGYGKFWASEHAVVVHPTLDVNIKWFGETLRAMDLNQYNVSAAQPGLAVANITCLKAPFPNIDEQKCIANFLDYETAKIDTLIEKQQQLIKLLKEKRQAVISHAVTKGLNQNSPMKDSGVEWLGEVPAHWAVSKFGYISQVVRGGSPRPAGDSTLFNGDYSPWVTVAEITKDDEIYLAETETFLTKKGSEQCRVFSSGTLLLSNSGATLGVPAILKIDANANDGVVGFENLQIDSEFAYFYLSILTEDLRERVKQGSGQPNLNTDIVKDISIPIPPKGEVDQIVSSIHKLRNDYSNLIVKATSAIKLMQERRTALISAAVTGKIDVRNWRQPND</sequence>
<dbReference type="PANTHER" id="PTHR43140:SF1">
    <property type="entry name" value="TYPE I RESTRICTION ENZYME ECOKI SPECIFICITY SUBUNIT"/>
    <property type="match status" value="1"/>
</dbReference>
<dbReference type="InterPro" id="IPR051212">
    <property type="entry name" value="Type-I_RE_S_subunit"/>
</dbReference>
<comment type="similarity">
    <text evidence="1">Belongs to the type-I restriction system S methylase family.</text>
</comment>
<keyword evidence="2" id="KW-0680">Restriction system</keyword>
<evidence type="ECO:0000313" key="5">
    <source>
        <dbReference type="EMBL" id="MDQ9090329.1"/>
    </source>
</evidence>
<accession>A0ABU1B9Z3</accession>
<evidence type="ECO:0000256" key="1">
    <source>
        <dbReference type="ARBA" id="ARBA00010923"/>
    </source>
</evidence>
<name>A0ABU1B9Z3_PSEHA</name>
<dbReference type="CDD" id="cd17283">
    <property type="entry name" value="RMtype1_S_Hpy180ORF7835P_TRD2-CR2_like"/>
    <property type="match status" value="1"/>
</dbReference>
<dbReference type="Gene3D" id="3.90.220.20">
    <property type="entry name" value="DNA methylase specificity domains"/>
    <property type="match status" value="2"/>
</dbReference>
<protein>
    <submittedName>
        <fullName evidence="5">Restriction endonuclease subunit S</fullName>
        <ecNumber evidence="5">3.1.21.-</ecNumber>
    </submittedName>
</protein>
<evidence type="ECO:0000259" key="4">
    <source>
        <dbReference type="Pfam" id="PF01420"/>
    </source>
</evidence>